<evidence type="ECO:0000259" key="2">
    <source>
        <dbReference type="Pfam" id="PF00112"/>
    </source>
</evidence>
<evidence type="ECO:0000313" key="4">
    <source>
        <dbReference type="Proteomes" id="UP000253383"/>
    </source>
</evidence>
<dbReference type="RefSeq" id="WP_114408026.1">
    <property type="nucleotide sequence ID" value="NZ_QOWE01000018.1"/>
</dbReference>
<dbReference type="EMBL" id="QOWE01000018">
    <property type="protein sequence ID" value="RCR67594.1"/>
    <property type="molecule type" value="Genomic_DNA"/>
</dbReference>
<protein>
    <recommendedName>
        <fullName evidence="2">Peptidase C1A papain C-terminal domain-containing protein</fullName>
    </recommendedName>
</protein>
<dbReference type="InterPro" id="IPR038765">
    <property type="entry name" value="Papain-like_cys_pep_sf"/>
</dbReference>
<evidence type="ECO:0000313" key="3">
    <source>
        <dbReference type="EMBL" id="RCR67594.1"/>
    </source>
</evidence>
<gene>
    <name evidence="3" type="ORF">DUE52_21055</name>
</gene>
<name>A0A368JLP8_9BACT</name>
<evidence type="ECO:0000256" key="1">
    <source>
        <dbReference type="SAM" id="SignalP"/>
    </source>
</evidence>
<feature type="signal peptide" evidence="1">
    <location>
        <begin position="1"/>
        <end position="18"/>
    </location>
</feature>
<dbReference type="AlphaFoldDB" id="A0A368JLP8"/>
<dbReference type="Proteomes" id="UP000253383">
    <property type="component" value="Unassembled WGS sequence"/>
</dbReference>
<keyword evidence="4" id="KW-1185">Reference proteome</keyword>
<proteinExistence type="predicted"/>
<dbReference type="InterPro" id="IPR000668">
    <property type="entry name" value="Peptidase_C1A_C"/>
</dbReference>
<dbReference type="Pfam" id="PF00112">
    <property type="entry name" value="Peptidase_C1"/>
    <property type="match status" value="1"/>
</dbReference>
<dbReference type="Gene3D" id="3.90.70.10">
    <property type="entry name" value="Cysteine proteinases"/>
    <property type="match status" value="1"/>
</dbReference>
<dbReference type="OrthoDB" id="3648721at2"/>
<dbReference type="SUPFAM" id="SSF54001">
    <property type="entry name" value="Cysteine proteinases"/>
    <property type="match status" value="1"/>
</dbReference>
<feature type="domain" description="Peptidase C1A papain C-terminal" evidence="2">
    <location>
        <begin position="64"/>
        <end position="278"/>
    </location>
</feature>
<comment type="caution">
    <text evidence="3">The sequence shown here is derived from an EMBL/GenBank/DDBJ whole genome shotgun (WGS) entry which is preliminary data.</text>
</comment>
<sequence>MKRLTFLFCLLLTRSLFAQDAFNYGLIMDDDSYLRIPAKPPVIRKFGLQQLPARVSYEAYCPQPLDQGKHGTCLAFALGYYLRTIMEARRLNTTNRVEINKLAFSPTYLYEEAKLRNDPYCQNGLRIDSATNVIQHKGIIPFSYLGYPACSQADTRKFRTMAMRYRVAESQRFLRLDDPVSEKVSKLKNVLAEGLPVVVSILMTPSFDQLNQEVWQPGQEDLTLLATKQKQLQTKGQSGMGHALCILGYDDEQFGGAFRIVNSRGPGWGKQGFCWIRYADLATFTRYGVQLYPPMQQLATYQIGGFKAAVQFEQKGMGEMGLHIDEAVSKTAGMLVYRMNKPNVSGDEFKFLINNDRQAYLFAFGTDERPNSDLTRLFPYSEKRPDGKLVDYSPLLGANTTVAYPPTNTIELDKNTGTDYFLLLFANRPVDSGRMNRTLRSAQGGRLLDRLQKTLSTESLIDFTKIRYEPNRIAFQVESQATGSVVPVLVLIDHR</sequence>
<feature type="chain" id="PRO_5016845206" description="Peptidase C1A papain C-terminal domain-containing protein" evidence="1">
    <location>
        <begin position="19"/>
        <end position="495"/>
    </location>
</feature>
<keyword evidence="1" id="KW-0732">Signal</keyword>
<organism evidence="3 4">
    <name type="scientific">Larkinella punicea</name>
    <dbReference type="NCBI Taxonomy" id="2315727"/>
    <lineage>
        <taxon>Bacteria</taxon>
        <taxon>Pseudomonadati</taxon>
        <taxon>Bacteroidota</taxon>
        <taxon>Cytophagia</taxon>
        <taxon>Cytophagales</taxon>
        <taxon>Spirosomataceae</taxon>
        <taxon>Larkinella</taxon>
    </lineage>
</organism>
<dbReference type="GO" id="GO:0008234">
    <property type="term" value="F:cysteine-type peptidase activity"/>
    <property type="evidence" value="ECO:0007669"/>
    <property type="project" value="InterPro"/>
</dbReference>
<dbReference type="CDD" id="cd02619">
    <property type="entry name" value="Peptidase_C1"/>
    <property type="match status" value="1"/>
</dbReference>
<reference evidence="3 4" key="1">
    <citation type="submission" date="2018-07" db="EMBL/GenBank/DDBJ databases">
        <title>Genome analysis of Larkinella rosea.</title>
        <authorList>
            <person name="Zhou Z."/>
            <person name="Wang G."/>
        </authorList>
    </citation>
    <scope>NUCLEOTIDE SEQUENCE [LARGE SCALE GENOMIC DNA]</scope>
    <source>
        <strain evidence="4">zzj9</strain>
    </source>
</reference>
<accession>A0A368JLP8</accession>
<dbReference type="GO" id="GO:0006508">
    <property type="term" value="P:proteolysis"/>
    <property type="evidence" value="ECO:0007669"/>
    <property type="project" value="InterPro"/>
</dbReference>